<feature type="domain" description="Outer membrane protein beta-barrel" evidence="7">
    <location>
        <begin position="566"/>
        <end position="897"/>
    </location>
</feature>
<feature type="chain" id="PRO_5036768239" evidence="5">
    <location>
        <begin position="24"/>
        <end position="902"/>
    </location>
</feature>
<evidence type="ECO:0000256" key="2">
    <source>
        <dbReference type="ARBA" id="ARBA00022729"/>
    </source>
</evidence>
<protein>
    <submittedName>
        <fullName evidence="8">TonB-dependent receptor</fullName>
    </submittedName>
</protein>
<evidence type="ECO:0000256" key="1">
    <source>
        <dbReference type="ARBA" id="ARBA00004442"/>
    </source>
</evidence>
<dbReference type="InterPro" id="IPR012910">
    <property type="entry name" value="Plug_dom"/>
</dbReference>
<dbReference type="Gene3D" id="2.40.170.20">
    <property type="entry name" value="TonB-dependent receptor, beta-barrel domain"/>
    <property type="match status" value="1"/>
</dbReference>
<feature type="domain" description="TonB-dependent receptor plug" evidence="6">
    <location>
        <begin position="127"/>
        <end position="213"/>
    </location>
</feature>
<dbReference type="InterPro" id="IPR018313">
    <property type="entry name" value="SBP_3_CS"/>
</dbReference>
<dbReference type="AlphaFoldDB" id="A0A940DKR2"/>
<evidence type="ECO:0000256" key="3">
    <source>
        <dbReference type="ARBA" id="ARBA00023136"/>
    </source>
</evidence>
<evidence type="ECO:0000313" key="8">
    <source>
        <dbReference type="EMBL" id="MBO8440333.1"/>
    </source>
</evidence>
<dbReference type="Pfam" id="PF14905">
    <property type="entry name" value="OMP_b-brl_3"/>
    <property type="match status" value="1"/>
</dbReference>
<organism evidence="8 9">
    <name type="scientific">Candidatus Aphodosoma intestinipullorum</name>
    <dbReference type="NCBI Taxonomy" id="2840674"/>
    <lineage>
        <taxon>Bacteria</taxon>
        <taxon>Pseudomonadati</taxon>
        <taxon>Bacteroidota</taxon>
        <taxon>Bacteroidia</taxon>
        <taxon>Bacteroidales</taxon>
        <taxon>Candidatus Aphodosoma</taxon>
    </lineage>
</organism>
<dbReference type="InterPro" id="IPR008969">
    <property type="entry name" value="CarboxyPept-like_regulatory"/>
</dbReference>
<dbReference type="SUPFAM" id="SSF49464">
    <property type="entry name" value="Carboxypeptidase regulatory domain-like"/>
    <property type="match status" value="1"/>
</dbReference>
<keyword evidence="3" id="KW-0472">Membrane</keyword>
<keyword evidence="2 5" id="KW-0732">Signal</keyword>
<reference evidence="8" key="1">
    <citation type="submission" date="2020-10" db="EMBL/GenBank/DDBJ databases">
        <authorList>
            <person name="Gilroy R."/>
        </authorList>
    </citation>
    <scope>NUCLEOTIDE SEQUENCE</scope>
    <source>
        <strain evidence="8">3924</strain>
    </source>
</reference>
<keyword evidence="8" id="KW-0675">Receptor</keyword>
<dbReference type="Gene3D" id="2.60.40.1120">
    <property type="entry name" value="Carboxypeptidase-like, regulatory domain"/>
    <property type="match status" value="1"/>
</dbReference>
<dbReference type="PANTHER" id="PTHR40980:SF5">
    <property type="entry name" value="TONB-DEPENDENT RECEPTOR"/>
    <property type="match status" value="1"/>
</dbReference>
<evidence type="ECO:0000313" key="9">
    <source>
        <dbReference type="Proteomes" id="UP000712007"/>
    </source>
</evidence>
<sequence>MVKRYLAAAALLVFSLWGVLAEAAVLKGKITDKSNNEPLIGASVQVAGTSTGGITDFDGNYSINVAEGETRLEIRYMGYETLLHSVRVSGDMVVDFALAPEGLAMDEIQVTGRRSRESEATLAIERRASTVAVESVGAKELKSKGVSNVEEGVKKVSGISIADAGMLVVRGLGDRYSTTTLNGLPIASPNPDNKLIPLDLFPVSVISNISVNKTYEVSSFADYSGAHIDIETREHTGEDYVTFELSTGSTVYTLGQDFYLPHRKGSMFVTGRLPEYIRDASPADFDAMVKESNIFGSDFSIDKTVGLPDIGFQVGTGQTWNVGNGKLSLVASASLDHQEATLPDGFITTLDGTGEKINHFAQEQYKEFLNATAMASLGYRMNSGHSLNYSVFYARNAESAYSRREGFDAEGVPLIGSNSIFHVYSLLNNQLQGKHKLGDRWDVNWNASFGYTTSDEPDRKQVMFRKRDDGSLSLFRLNAQETMRYYGELSEWEAVGDVNSSFKYGRDLDSRLHFGLVYKQKSRDYRSTRFYYNLRNLPDPQISDIYNTDGYLNQENIQNGAISVVRDMQPKDTYGAFMRVAAAYVETDYLPVRQLTLNVGLRLEYAIQHVDYYTDGGIRRSSDLNDLNLFPALNVKYALTDEHVLRFAASRTVTRPSFIEMAPFLYQESYGGIELRGNADLKNGYNYNFDLKYEFYLNEQSTEFVALTGYYKHLLTPIERVQESSGGSAVHSFRNSERGMAAGFEVELRKNIVKDLKLNVNFSYMYTNVKLPEGGGIYTSDSRALQGASPYLANADLSYTPSFGEDRRLSIALLYNLQGPRIHAVGIMGLGDVRQRTLHTLNFAVGYEFNRRAQLKLQVDNLLNSDIVFDQFVPYTGETLEVERERRGLSASISFSYTLYND</sequence>
<feature type="signal peptide" evidence="5">
    <location>
        <begin position="1"/>
        <end position="23"/>
    </location>
</feature>
<evidence type="ECO:0000259" key="6">
    <source>
        <dbReference type="Pfam" id="PF07715"/>
    </source>
</evidence>
<comment type="caution">
    <text evidence="8">The sequence shown here is derived from an EMBL/GenBank/DDBJ whole genome shotgun (WGS) entry which is preliminary data.</text>
</comment>
<evidence type="ECO:0000256" key="5">
    <source>
        <dbReference type="SAM" id="SignalP"/>
    </source>
</evidence>
<dbReference type="Pfam" id="PF07715">
    <property type="entry name" value="Plug"/>
    <property type="match status" value="1"/>
</dbReference>
<evidence type="ECO:0000256" key="4">
    <source>
        <dbReference type="ARBA" id="ARBA00023237"/>
    </source>
</evidence>
<dbReference type="SUPFAM" id="SSF56935">
    <property type="entry name" value="Porins"/>
    <property type="match status" value="1"/>
</dbReference>
<dbReference type="GO" id="GO:0009279">
    <property type="term" value="C:cell outer membrane"/>
    <property type="evidence" value="ECO:0007669"/>
    <property type="project" value="UniProtKB-SubCell"/>
</dbReference>
<dbReference type="Gene3D" id="2.170.130.10">
    <property type="entry name" value="TonB-dependent receptor, plug domain"/>
    <property type="match status" value="1"/>
</dbReference>
<accession>A0A940DKR2</accession>
<dbReference type="InterPro" id="IPR036942">
    <property type="entry name" value="Beta-barrel_TonB_sf"/>
</dbReference>
<dbReference type="PANTHER" id="PTHR40980">
    <property type="entry name" value="PLUG DOMAIN-CONTAINING PROTEIN"/>
    <property type="match status" value="1"/>
</dbReference>
<dbReference type="InterPro" id="IPR037066">
    <property type="entry name" value="Plug_dom_sf"/>
</dbReference>
<dbReference type="PROSITE" id="PS01039">
    <property type="entry name" value="SBP_BACTERIAL_3"/>
    <property type="match status" value="1"/>
</dbReference>
<evidence type="ECO:0000259" key="7">
    <source>
        <dbReference type="Pfam" id="PF14905"/>
    </source>
</evidence>
<dbReference type="EMBL" id="JADIMV010000115">
    <property type="protein sequence ID" value="MBO8440333.1"/>
    <property type="molecule type" value="Genomic_DNA"/>
</dbReference>
<dbReference type="Proteomes" id="UP000712007">
    <property type="component" value="Unassembled WGS sequence"/>
</dbReference>
<dbReference type="InterPro" id="IPR041700">
    <property type="entry name" value="OMP_b-brl_3"/>
</dbReference>
<comment type="subcellular location">
    <subcellularLocation>
        <location evidence="1">Cell outer membrane</location>
    </subcellularLocation>
</comment>
<gene>
    <name evidence="8" type="ORF">IAC51_06745</name>
</gene>
<name>A0A940DKR2_9BACT</name>
<reference evidence="8" key="2">
    <citation type="journal article" date="2021" name="PeerJ">
        <title>Extensive microbial diversity within the chicken gut microbiome revealed by metagenomics and culture.</title>
        <authorList>
            <person name="Gilroy R."/>
            <person name="Ravi A."/>
            <person name="Getino M."/>
            <person name="Pursley I."/>
            <person name="Horton D.L."/>
            <person name="Alikhan N.F."/>
            <person name="Baker D."/>
            <person name="Gharbi K."/>
            <person name="Hall N."/>
            <person name="Watson M."/>
            <person name="Adriaenssens E.M."/>
            <person name="Foster-Nyarko E."/>
            <person name="Jarju S."/>
            <person name="Secka A."/>
            <person name="Antonio M."/>
            <person name="Oren A."/>
            <person name="Chaudhuri R.R."/>
            <person name="La Ragione R."/>
            <person name="Hildebrand F."/>
            <person name="Pallen M.J."/>
        </authorList>
    </citation>
    <scope>NUCLEOTIDE SEQUENCE</scope>
    <source>
        <strain evidence="8">3924</strain>
    </source>
</reference>
<dbReference type="Pfam" id="PF13715">
    <property type="entry name" value="CarbopepD_reg_2"/>
    <property type="match status" value="1"/>
</dbReference>
<proteinExistence type="predicted"/>
<keyword evidence="4" id="KW-0998">Cell outer membrane</keyword>